<dbReference type="SUPFAM" id="SSF55811">
    <property type="entry name" value="Nudix"/>
    <property type="match status" value="1"/>
</dbReference>
<proteinExistence type="inferred from homology"/>
<dbReference type="InterPro" id="IPR003293">
    <property type="entry name" value="Nudix_hydrolase6-like"/>
</dbReference>
<dbReference type="PANTHER" id="PTHR13994">
    <property type="entry name" value="NUDIX HYDROLASE RELATED"/>
    <property type="match status" value="1"/>
</dbReference>
<dbReference type="RefSeq" id="XP_002112380.1">
    <property type="nucleotide sequence ID" value="XM_002112344.1"/>
</dbReference>
<protein>
    <recommendedName>
        <fullName evidence="4">Nudix hydrolase domain-containing protein</fullName>
    </recommendedName>
</protein>
<dbReference type="PRINTS" id="PR00502">
    <property type="entry name" value="NUDIXFAMILY"/>
</dbReference>
<dbReference type="AlphaFoldDB" id="B3RXU0"/>
<feature type="domain" description="Nudix hydrolase" evidence="4">
    <location>
        <begin position="140"/>
        <end position="250"/>
    </location>
</feature>
<dbReference type="OrthoDB" id="447842at2759"/>
<evidence type="ECO:0000256" key="1">
    <source>
        <dbReference type="ARBA" id="ARBA00005582"/>
    </source>
</evidence>
<dbReference type="InterPro" id="IPR020476">
    <property type="entry name" value="Nudix_hydrolase"/>
</dbReference>
<dbReference type="InParanoid" id="B3RXU0"/>
<dbReference type="InterPro" id="IPR040618">
    <property type="entry name" value="Pre-Nudix"/>
</dbReference>
<dbReference type="Pfam" id="PF18290">
    <property type="entry name" value="Nudix_hydro"/>
    <property type="match status" value="1"/>
</dbReference>
<dbReference type="GeneID" id="6754017"/>
<reference evidence="5 6" key="1">
    <citation type="journal article" date="2008" name="Nature">
        <title>The Trichoplax genome and the nature of placozoans.</title>
        <authorList>
            <person name="Srivastava M."/>
            <person name="Begovic E."/>
            <person name="Chapman J."/>
            <person name="Putnam N.H."/>
            <person name="Hellsten U."/>
            <person name="Kawashima T."/>
            <person name="Kuo A."/>
            <person name="Mitros T."/>
            <person name="Salamov A."/>
            <person name="Carpenter M.L."/>
            <person name="Signorovitch A.Y."/>
            <person name="Moreno M.A."/>
            <person name="Kamm K."/>
            <person name="Grimwood J."/>
            <person name="Schmutz J."/>
            <person name="Shapiro H."/>
            <person name="Grigoriev I.V."/>
            <person name="Buss L.W."/>
            <person name="Schierwater B."/>
            <person name="Dellaporta S.L."/>
            <person name="Rokhsar D.S."/>
        </authorList>
    </citation>
    <scope>NUCLEOTIDE SEQUENCE [LARGE SCALE GENOMIC DNA]</scope>
    <source>
        <strain evidence="5 6">Grell-BS-1999</strain>
    </source>
</reference>
<dbReference type="PRINTS" id="PR01356">
    <property type="entry name" value="GFGPROTEIN"/>
</dbReference>
<dbReference type="Pfam" id="PF00293">
    <property type="entry name" value="NUDIX"/>
    <property type="match status" value="1"/>
</dbReference>
<dbReference type="FunCoup" id="B3RXU0">
    <property type="interactions" value="119"/>
</dbReference>
<evidence type="ECO:0000256" key="3">
    <source>
        <dbReference type="RuleBase" id="RU003476"/>
    </source>
</evidence>
<gene>
    <name evidence="5" type="ORF">TRIADDRAFT_56328</name>
</gene>
<comment type="similarity">
    <text evidence="1 3">Belongs to the Nudix hydrolase family.</text>
</comment>
<accession>B3RXU0</accession>
<evidence type="ECO:0000256" key="2">
    <source>
        <dbReference type="ARBA" id="ARBA00022801"/>
    </source>
</evidence>
<name>B3RXU0_TRIAD</name>
<evidence type="ECO:0000259" key="4">
    <source>
        <dbReference type="PROSITE" id="PS51462"/>
    </source>
</evidence>
<dbReference type="STRING" id="10228.B3RXU0"/>
<dbReference type="PhylomeDB" id="B3RXU0"/>
<keyword evidence="6" id="KW-1185">Reference proteome</keyword>
<dbReference type="InterPro" id="IPR020084">
    <property type="entry name" value="NUDIX_hydrolase_CS"/>
</dbReference>
<dbReference type="GO" id="GO:0051287">
    <property type="term" value="F:NAD binding"/>
    <property type="evidence" value="ECO:0000318"/>
    <property type="project" value="GO_Central"/>
</dbReference>
<dbReference type="CTD" id="6754017"/>
<dbReference type="FunFam" id="3.40.630.30:FF:000062">
    <property type="entry name" value="Nucleoside diphosphate-linked moiety X motif 6"/>
    <property type="match status" value="1"/>
</dbReference>
<sequence length="250" mass="28474">MISQLFTFSRLSLKEKLFGPHSYTKFYTPIVSKLRGLSTISLESLKYRFIWHGGVEIDLQRVDNHLLKPANFDSAIAEAVKECRNLGKRTVWLKVPIQSCNLIAVAAKHGFQFHHAKGDTAMMNCWLPDDIECKVPLFGTHKVGVCGVVVDESTKKVLAIQERIMKIRKWKFPGGHADHGEDFRETAIREVYEETGIQAELASDEDANPLTKCISRLILSGFEKGFDHIDITFDEMPSIYEGITYKLYHR</sequence>
<dbReference type="PROSITE" id="PS51462">
    <property type="entry name" value="NUDIX"/>
    <property type="match status" value="1"/>
</dbReference>
<keyword evidence="2 3" id="KW-0378">Hydrolase</keyword>
<dbReference type="EMBL" id="DS985245">
    <property type="protein sequence ID" value="EDV24490.1"/>
    <property type="molecule type" value="Genomic_DNA"/>
</dbReference>
<dbReference type="Gene3D" id="3.40.630.30">
    <property type="match status" value="1"/>
</dbReference>
<dbReference type="InterPro" id="IPR000086">
    <property type="entry name" value="NUDIX_hydrolase_dom"/>
</dbReference>
<dbReference type="eggNOG" id="KOG0648">
    <property type="taxonomic scope" value="Eukaryota"/>
</dbReference>
<organism evidence="5 6">
    <name type="scientific">Trichoplax adhaerens</name>
    <name type="common">Trichoplax reptans</name>
    <dbReference type="NCBI Taxonomy" id="10228"/>
    <lineage>
        <taxon>Eukaryota</taxon>
        <taxon>Metazoa</taxon>
        <taxon>Placozoa</taxon>
        <taxon>Uniplacotomia</taxon>
        <taxon>Trichoplacea</taxon>
        <taxon>Trichoplacidae</taxon>
        <taxon>Trichoplax</taxon>
    </lineage>
</organism>
<dbReference type="PROSITE" id="PS00893">
    <property type="entry name" value="NUDIX_BOX"/>
    <property type="match status" value="1"/>
</dbReference>
<dbReference type="PANTHER" id="PTHR13994:SF46">
    <property type="entry name" value="NUCLEOSIDE DIPHOSPHATE-LINKED MOIETY X MOTIF 6"/>
    <property type="match status" value="1"/>
</dbReference>
<dbReference type="Gene3D" id="4.10.80.100">
    <property type="match status" value="1"/>
</dbReference>
<dbReference type="Proteomes" id="UP000009022">
    <property type="component" value="Unassembled WGS sequence"/>
</dbReference>
<dbReference type="InterPro" id="IPR015797">
    <property type="entry name" value="NUDIX_hydrolase-like_dom_sf"/>
</dbReference>
<dbReference type="GO" id="GO:0047631">
    <property type="term" value="F:ADP-ribose diphosphatase activity"/>
    <property type="evidence" value="ECO:0000318"/>
    <property type="project" value="GO_Central"/>
</dbReference>
<dbReference type="KEGG" id="tad:TRIADDRAFT_56328"/>
<evidence type="ECO:0000313" key="6">
    <source>
        <dbReference type="Proteomes" id="UP000009022"/>
    </source>
</evidence>
<dbReference type="Gene3D" id="3.90.79.10">
    <property type="entry name" value="Nucleoside Triphosphate Pyrophosphohydrolase"/>
    <property type="match status" value="1"/>
</dbReference>
<dbReference type="GO" id="GO:0035529">
    <property type="term" value="F:NADH pyrophosphatase activity"/>
    <property type="evidence" value="ECO:0000318"/>
    <property type="project" value="GO_Central"/>
</dbReference>
<evidence type="ECO:0000313" key="5">
    <source>
        <dbReference type="EMBL" id="EDV24490.1"/>
    </source>
</evidence>
<dbReference type="HOGENOM" id="CLU_1112565_0_0_1"/>